<accession>A0ACC2UJG1</accession>
<comment type="caution">
    <text evidence="1">The sequence shown here is derived from an EMBL/GenBank/DDBJ whole genome shotgun (WGS) entry which is preliminary data.</text>
</comment>
<keyword evidence="2" id="KW-1185">Reference proteome</keyword>
<sequence>MKKFLNISLVNLDQVLIDLQTAKHVKNYIQNFAHLAVCYNQVHLGRLLSLIQDQEALVTNQQSFLQLLYHNLATNFDLTNNQLLEVVMVQNSIIPWSEAVERGLNSLVPHQVIQTLCHKGLDSNWIAIVAANIKENRPVICELVQEVTILSQRLETLPLAGPRQPVVSTSTF</sequence>
<organism evidence="1 2">
    <name type="scientific">Entomophthora muscae</name>
    <dbReference type="NCBI Taxonomy" id="34485"/>
    <lineage>
        <taxon>Eukaryota</taxon>
        <taxon>Fungi</taxon>
        <taxon>Fungi incertae sedis</taxon>
        <taxon>Zoopagomycota</taxon>
        <taxon>Entomophthoromycotina</taxon>
        <taxon>Entomophthoromycetes</taxon>
        <taxon>Entomophthorales</taxon>
        <taxon>Entomophthoraceae</taxon>
        <taxon>Entomophthora</taxon>
    </lineage>
</organism>
<name>A0ACC2UJG1_9FUNG</name>
<evidence type="ECO:0000313" key="2">
    <source>
        <dbReference type="Proteomes" id="UP001165960"/>
    </source>
</evidence>
<proteinExistence type="predicted"/>
<dbReference type="Proteomes" id="UP001165960">
    <property type="component" value="Unassembled WGS sequence"/>
</dbReference>
<dbReference type="EMBL" id="QTSX02000309">
    <property type="protein sequence ID" value="KAJ9087220.1"/>
    <property type="molecule type" value="Genomic_DNA"/>
</dbReference>
<gene>
    <name evidence="1" type="ORF">DSO57_1035307</name>
</gene>
<protein>
    <submittedName>
        <fullName evidence="1">Uncharacterized protein</fullName>
    </submittedName>
</protein>
<reference evidence="1" key="1">
    <citation type="submission" date="2022-04" db="EMBL/GenBank/DDBJ databases">
        <title>Genome of the entomopathogenic fungus Entomophthora muscae.</title>
        <authorList>
            <person name="Elya C."/>
            <person name="Lovett B.R."/>
            <person name="Lee E."/>
            <person name="Macias A.M."/>
            <person name="Hajek A.E."/>
            <person name="De Bivort B.L."/>
            <person name="Kasson M.T."/>
            <person name="De Fine Licht H.H."/>
            <person name="Stajich J.E."/>
        </authorList>
    </citation>
    <scope>NUCLEOTIDE SEQUENCE</scope>
    <source>
        <strain evidence="1">Berkeley</strain>
    </source>
</reference>
<evidence type="ECO:0000313" key="1">
    <source>
        <dbReference type="EMBL" id="KAJ9087220.1"/>
    </source>
</evidence>